<comment type="caution">
    <text evidence="2">The sequence shown here is derived from an EMBL/GenBank/DDBJ whole genome shotgun (WGS) entry which is preliminary data.</text>
</comment>
<dbReference type="PATRIC" id="fig|284581.3.peg.2888"/>
<sequence>MEKQEKILDELREIKRSLWDVHRRMDELEKKQKKPFLLWDIIRSLLIGFFAVGPAIIIVMVLWQFVLNWTGL</sequence>
<dbReference type="RefSeq" id="WP_053402624.1">
    <property type="nucleotide sequence ID" value="NZ_JAMAUM010000009.1"/>
</dbReference>
<proteinExistence type="predicted"/>
<evidence type="ECO:0000256" key="1">
    <source>
        <dbReference type="SAM" id="Phobius"/>
    </source>
</evidence>
<name>A0A0M0KVI3_9BACI</name>
<keyword evidence="1" id="KW-0472">Membrane</keyword>
<dbReference type="AlphaFoldDB" id="A0A0M0KVI3"/>
<accession>A0A0M0KVI3</accession>
<reference evidence="3" key="1">
    <citation type="submission" date="2015-08" db="EMBL/GenBank/DDBJ databases">
        <title>Fjat-14210 dsm16467.</title>
        <authorList>
            <person name="Liu B."/>
            <person name="Wang J."/>
            <person name="Zhu Y."/>
            <person name="Liu G."/>
            <person name="Chen Q."/>
            <person name="Chen Z."/>
            <person name="Lan J."/>
            <person name="Che J."/>
            <person name="Ge C."/>
            <person name="Shi H."/>
            <person name="Pan Z."/>
            <person name="Liu X."/>
        </authorList>
    </citation>
    <scope>NUCLEOTIDE SEQUENCE [LARGE SCALE GENOMIC DNA]</scope>
    <source>
        <strain evidence="3">DSM 16467</strain>
    </source>
</reference>
<protein>
    <submittedName>
        <fullName evidence="2">Uncharacterized protein</fullName>
    </submittedName>
</protein>
<dbReference type="EMBL" id="LILC01000023">
    <property type="protein sequence ID" value="KOO42824.1"/>
    <property type="molecule type" value="Genomic_DNA"/>
</dbReference>
<keyword evidence="3" id="KW-1185">Reference proteome</keyword>
<keyword evidence="1" id="KW-1133">Transmembrane helix</keyword>
<evidence type="ECO:0000313" key="2">
    <source>
        <dbReference type="EMBL" id="KOO42824.1"/>
    </source>
</evidence>
<organism evidence="2 3">
    <name type="scientific">Priestia koreensis</name>
    <dbReference type="NCBI Taxonomy" id="284581"/>
    <lineage>
        <taxon>Bacteria</taxon>
        <taxon>Bacillati</taxon>
        <taxon>Bacillota</taxon>
        <taxon>Bacilli</taxon>
        <taxon>Bacillales</taxon>
        <taxon>Bacillaceae</taxon>
        <taxon>Priestia</taxon>
    </lineage>
</organism>
<dbReference type="Proteomes" id="UP000037558">
    <property type="component" value="Unassembled WGS sequence"/>
</dbReference>
<feature type="transmembrane region" description="Helical" evidence="1">
    <location>
        <begin position="41"/>
        <end position="66"/>
    </location>
</feature>
<gene>
    <name evidence="2" type="ORF">AMD01_16920</name>
</gene>
<evidence type="ECO:0000313" key="3">
    <source>
        <dbReference type="Proteomes" id="UP000037558"/>
    </source>
</evidence>
<keyword evidence="1" id="KW-0812">Transmembrane</keyword>